<evidence type="ECO:0000313" key="1">
    <source>
        <dbReference type="EMBL" id="HFX12722.1"/>
    </source>
</evidence>
<gene>
    <name evidence="1" type="ORF">ENW00_00955</name>
</gene>
<dbReference type="InterPro" id="IPR023198">
    <property type="entry name" value="PGP-like_dom2"/>
</dbReference>
<dbReference type="Gene3D" id="1.10.150.240">
    <property type="entry name" value="Putative phosphatase, domain 2"/>
    <property type="match status" value="1"/>
</dbReference>
<dbReference type="NCBIfam" id="TIGR01549">
    <property type="entry name" value="HAD-SF-IA-v1"/>
    <property type="match status" value="1"/>
</dbReference>
<accession>A0A7C3RQ02</accession>
<protein>
    <submittedName>
        <fullName evidence="1">HAD family phosphatase</fullName>
    </submittedName>
</protein>
<dbReference type="Pfam" id="PF13419">
    <property type="entry name" value="HAD_2"/>
    <property type="match status" value="1"/>
</dbReference>
<proteinExistence type="predicted"/>
<dbReference type="SFLD" id="SFLDG01135">
    <property type="entry name" value="C1.5.6:_HAD__Beta-PGM__Phospha"/>
    <property type="match status" value="1"/>
</dbReference>
<dbReference type="PANTHER" id="PTHR18901:SF38">
    <property type="entry name" value="PSEUDOURIDINE-5'-PHOSPHATASE"/>
    <property type="match status" value="1"/>
</dbReference>
<dbReference type="SFLD" id="SFLDS00003">
    <property type="entry name" value="Haloacid_Dehalogenase"/>
    <property type="match status" value="1"/>
</dbReference>
<dbReference type="PRINTS" id="PR00413">
    <property type="entry name" value="HADHALOGNASE"/>
</dbReference>
<dbReference type="InterPro" id="IPR006439">
    <property type="entry name" value="HAD-SF_hydro_IA"/>
</dbReference>
<dbReference type="EMBL" id="DTIN01000008">
    <property type="protein sequence ID" value="HFX12722.1"/>
    <property type="molecule type" value="Genomic_DNA"/>
</dbReference>
<dbReference type="InterPro" id="IPR023214">
    <property type="entry name" value="HAD_sf"/>
</dbReference>
<dbReference type="InterPro" id="IPR041492">
    <property type="entry name" value="HAD_2"/>
</dbReference>
<dbReference type="AlphaFoldDB" id="A0A7C3RQ02"/>
<organism evidence="1">
    <name type="scientific">Dictyoglomus thermophilum</name>
    <dbReference type="NCBI Taxonomy" id="14"/>
    <lineage>
        <taxon>Bacteria</taxon>
        <taxon>Pseudomonadati</taxon>
        <taxon>Dictyoglomota</taxon>
        <taxon>Dictyoglomia</taxon>
        <taxon>Dictyoglomales</taxon>
        <taxon>Dictyoglomaceae</taxon>
        <taxon>Dictyoglomus</taxon>
    </lineage>
</organism>
<dbReference type="PANTHER" id="PTHR18901">
    <property type="entry name" value="2-DEOXYGLUCOSE-6-PHOSPHATE PHOSPHATASE 2"/>
    <property type="match status" value="1"/>
</dbReference>
<sequence>MKISAVIFDMDGIIFDTERLYYQFWKTVLNNYGYDLTEEIYKETIGVNIRETEKILKKYYGNNLPFTDIYQKVLALTQDHIENNGVPIKEGLFELISLLEERKIPKGIATSTEKAKAFYLLKKASIIEKFDTIICGDEITKSKPEPDIFLEVAKKLNVNPSECIVLEDSENGILGAYRANMIPFLVLDFKHPKKEIMNLAYKVFNSLIEVREYLKEIL</sequence>
<dbReference type="Gene3D" id="3.40.50.1000">
    <property type="entry name" value="HAD superfamily/HAD-like"/>
    <property type="match status" value="1"/>
</dbReference>
<name>A0A7C3RQ02_DICTH</name>
<comment type="caution">
    <text evidence="1">The sequence shown here is derived from an EMBL/GenBank/DDBJ whole genome shotgun (WGS) entry which is preliminary data.</text>
</comment>
<dbReference type="InterPro" id="IPR036412">
    <property type="entry name" value="HAD-like_sf"/>
</dbReference>
<dbReference type="NCBIfam" id="TIGR01509">
    <property type="entry name" value="HAD-SF-IA-v3"/>
    <property type="match status" value="1"/>
</dbReference>
<dbReference type="SUPFAM" id="SSF56784">
    <property type="entry name" value="HAD-like"/>
    <property type="match status" value="1"/>
</dbReference>
<reference evidence="1" key="1">
    <citation type="journal article" date="2020" name="mSystems">
        <title>Genome- and Community-Level Interaction Insights into Carbon Utilization and Element Cycling Functions of Hydrothermarchaeota in Hydrothermal Sediment.</title>
        <authorList>
            <person name="Zhou Z."/>
            <person name="Liu Y."/>
            <person name="Xu W."/>
            <person name="Pan J."/>
            <person name="Luo Z.H."/>
            <person name="Li M."/>
        </authorList>
    </citation>
    <scope>NUCLEOTIDE SEQUENCE [LARGE SCALE GENOMIC DNA]</scope>
    <source>
        <strain evidence="1">SpSt-81</strain>
    </source>
</reference>
<dbReference type="SFLD" id="SFLDG01129">
    <property type="entry name" value="C1.5:_HAD__Beta-PGM__Phosphata"/>
    <property type="match status" value="1"/>
</dbReference>